<dbReference type="PANTHER" id="PTHR42648">
    <property type="entry name" value="TRANSPOSASE, PUTATIVE-RELATED"/>
    <property type="match status" value="1"/>
</dbReference>
<keyword evidence="2" id="KW-1185">Reference proteome</keyword>
<dbReference type="SUPFAM" id="SSF53098">
    <property type="entry name" value="Ribonuclease H-like"/>
    <property type="match status" value="1"/>
</dbReference>
<evidence type="ECO:0000313" key="2">
    <source>
        <dbReference type="Proteomes" id="UP000257109"/>
    </source>
</evidence>
<dbReference type="Gene3D" id="3.30.420.10">
    <property type="entry name" value="Ribonuclease H-like superfamily/Ribonuclease H"/>
    <property type="match status" value="1"/>
</dbReference>
<dbReference type="InterPro" id="IPR036397">
    <property type="entry name" value="RNaseH_sf"/>
</dbReference>
<dbReference type="STRING" id="157652.A0A371FUK0"/>
<dbReference type="AlphaFoldDB" id="A0A371FUK0"/>
<dbReference type="GO" id="GO:0003676">
    <property type="term" value="F:nucleic acid binding"/>
    <property type="evidence" value="ECO:0007669"/>
    <property type="project" value="InterPro"/>
</dbReference>
<organism evidence="1 2">
    <name type="scientific">Mucuna pruriens</name>
    <name type="common">Velvet bean</name>
    <name type="synonym">Dolichos pruriens</name>
    <dbReference type="NCBI Taxonomy" id="157652"/>
    <lineage>
        <taxon>Eukaryota</taxon>
        <taxon>Viridiplantae</taxon>
        <taxon>Streptophyta</taxon>
        <taxon>Embryophyta</taxon>
        <taxon>Tracheophyta</taxon>
        <taxon>Spermatophyta</taxon>
        <taxon>Magnoliopsida</taxon>
        <taxon>eudicotyledons</taxon>
        <taxon>Gunneridae</taxon>
        <taxon>Pentapetalae</taxon>
        <taxon>rosids</taxon>
        <taxon>fabids</taxon>
        <taxon>Fabales</taxon>
        <taxon>Fabaceae</taxon>
        <taxon>Papilionoideae</taxon>
        <taxon>50 kb inversion clade</taxon>
        <taxon>NPAAA clade</taxon>
        <taxon>indigoferoid/millettioid clade</taxon>
        <taxon>Phaseoleae</taxon>
        <taxon>Mucuna</taxon>
    </lineage>
</organism>
<protein>
    <recommendedName>
        <fullName evidence="3">Integrase catalytic domain-containing protein</fullName>
    </recommendedName>
</protein>
<dbReference type="PANTHER" id="PTHR42648:SF28">
    <property type="entry name" value="TRANSPOSON-ENCODED PROTEIN WITH RIBONUCLEASE H-LIKE AND RETROVIRUS ZINC FINGER-LIKE DOMAINS"/>
    <property type="match status" value="1"/>
</dbReference>
<evidence type="ECO:0008006" key="3">
    <source>
        <dbReference type="Google" id="ProtNLM"/>
    </source>
</evidence>
<proteinExistence type="predicted"/>
<gene>
    <name evidence="1" type="ORF">CR513_37322</name>
</gene>
<dbReference type="InterPro" id="IPR039537">
    <property type="entry name" value="Retrotran_Ty1/copia-like"/>
</dbReference>
<reference evidence="1" key="1">
    <citation type="submission" date="2018-05" db="EMBL/GenBank/DDBJ databases">
        <title>Draft genome of Mucuna pruriens seed.</title>
        <authorList>
            <person name="Nnadi N.E."/>
            <person name="Vos R."/>
            <person name="Hasami M.H."/>
            <person name="Devisetty U.K."/>
            <person name="Aguiy J.C."/>
        </authorList>
    </citation>
    <scope>NUCLEOTIDE SEQUENCE [LARGE SCALE GENOMIC DNA]</scope>
    <source>
        <strain evidence="1">JCA_2017</strain>
    </source>
</reference>
<dbReference type="InterPro" id="IPR012337">
    <property type="entry name" value="RNaseH-like_sf"/>
</dbReference>
<accession>A0A371FUK0</accession>
<dbReference type="EMBL" id="QJKJ01007785">
    <property type="protein sequence ID" value="RDX81951.1"/>
    <property type="molecule type" value="Genomic_DNA"/>
</dbReference>
<name>A0A371FUK0_MUCPR</name>
<sequence>MVGIKHEKTPPKTPWLNDLTKRMNKTLIERVRCILSEAKLPKHFWGEALYTIVHDEYDYRLHDPIKKLVKSGDVKFMKDQTIKDIDKVKKTTLGKNNIRMFVHDLDTVENNVQNGEQHNYLGNDFDVRIDDDTKEE</sequence>
<evidence type="ECO:0000313" key="1">
    <source>
        <dbReference type="EMBL" id="RDX81951.1"/>
    </source>
</evidence>
<feature type="non-terminal residue" evidence="1">
    <location>
        <position position="1"/>
    </location>
</feature>
<dbReference type="Proteomes" id="UP000257109">
    <property type="component" value="Unassembled WGS sequence"/>
</dbReference>
<comment type="caution">
    <text evidence="1">The sequence shown here is derived from an EMBL/GenBank/DDBJ whole genome shotgun (WGS) entry which is preliminary data.</text>
</comment>